<gene>
    <name evidence="1" type="ORF">G3M99_17945</name>
</gene>
<accession>A0A6M0H996</accession>
<dbReference type="RefSeq" id="WP_061996544.1">
    <property type="nucleotide sequence ID" value="NZ_JAAGPU010000069.1"/>
</dbReference>
<sequence length="114" mass="13323">MKFINSISKISKNISVFSEKRLNKIAKEVGFIQRRSKIDGNMFFKLFTFGAFSVDNLSLRSLSDFYERIDSSKEITRQGLENRLEKGSEFLEKVLKNPIEEKLKLKSILQERLN</sequence>
<evidence type="ECO:0008006" key="3">
    <source>
        <dbReference type="Google" id="ProtNLM"/>
    </source>
</evidence>
<name>A0A6M0H996_9CLOT</name>
<evidence type="ECO:0000313" key="2">
    <source>
        <dbReference type="Proteomes" id="UP000481872"/>
    </source>
</evidence>
<proteinExistence type="predicted"/>
<comment type="caution">
    <text evidence="1">The sequence shown here is derived from an EMBL/GenBank/DDBJ whole genome shotgun (WGS) entry which is preliminary data.</text>
</comment>
<reference evidence="1 2" key="1">
    <citation type="submission" date="2020-02" db="EMBL/GenBank/DDBJ databases">
        <title>Genome assembly of a novel Clostridium senegalense strain.</title>
        <authorList>
            <person name="Gupta T.B."/>
            <person name="Jauregui R."/>
            <person name="Maclean P."/>
            <person name="Nawarathana A."/>
            <person name="Brightwell G."/>
        </authorList>
    </citation>
    <scope>NUCLEOTIDE SEQUENCE [LARGE SCALE GENOMIC DNA]</scope>
    <source>
        <strain evidence="1 2">AGRFS4</strain>
    </source>
</reference>
<dbReference type="EMBL" id="JAAGPU010000069">
    <property type="protein sequence ID" value="NEU06663.1"/>
    <property type="molecule type" value="Genomic_DNA"/>
</dbReference>
<dbReference type="Proteomes" id="UP000481872">
    <property type="component" value="Unassembled WGS sequence"/>
</dbReference>
<dbReference type="AlphaFoldDB" id="A0A6M0H996"/>
<protein>
    <recommendedName>
        <fullName evidence="3">IS4 family transposase</fullName>
    </recommendedName>
</protein>
<keyword evidence="2" id="KW-1185">Reference proteome</keyword>
<organism evidence="1 2">
    <name type="scientific">Clostridium senegalense</name>
    <dbReference type="NCBI Taxonomy" id="1465809"/>
    <lineage>
        <taxon>Bacteria</taxon>
        <taxon>Bacillati</taxon>
        <taxon>Bacillota</taxon>
        <taxon>Clostridia</taxon>
        <taxon>Eubacteriales</taxon>
        <taxon>Clostridiaceae</taxon>
        <taxon>Clostridium</taxon>
    </lineage>
</organism>
<evidence type="ECO:0000313" key="1">
    <source>
        <dbReference type="EMBL" id="NEU06663.1"/>
    </source>
</evidence>